<dbReference type="Proteomes" id="UP000245626">
    <property type="component" value="Unassembled WGS sequence"/>
</dbReference>
<dbReference type="EMBL" id="KZ819722">
    <property type="protein sequence ID" value="PWN53511.1"/>
    <property type="molecule type" value="Genomic_DNA"/>
</dbReference>
<accession>A0ACD0P624</accession>
<protein>
    <submittedName>
        <fullName evidence="1">Uncharacterized protein</fullName>
    </submittedName>
</protein>
<gene>
    <name evidence="1" type="ORF">IE53DRAFT_366287</name>
</gene>
<organism evidence="1 2">
    <name type="scientific">Violaceomyces palustris</name>
    <dbReference type="NCBI Taxonomy" id="1673888"/>
    <lineage>
        <taxon>Eukaryota</taxon>
        <taxon>Fungi</taxon>
        <taxon>Dikarya</taxon>
        <taxon>Basidiomycota</taxon>
        <taxon>Ustilaginomycotina</taxon>
        <taxon>Ustilaginomycetes</taxon>
        <taxon>Violaceomycetales</taxon>
        <taxon>Violaceomycetaceae</taxon>
        <taxon>Violaceomyces</taxon>
    </lineage>
</organism>
<evidence type="ECO:0000313" key="2">
    <source>
        <dbReference type="Proteomes" id="UP000245626"/>
    </source>
</evidence>
<reference evidence="1 2" key="1">
    <citation type="journal article" date="2018" name="Mol. Biol. Evol.">
        <title>Broad Genomic Sampling Reveals a Smut Pathogenic Ancestry of the Fungal Clade Ustilaginomycotina.</title>
        <authorList>
            <person name="Kijpornyongpan T."/>
            <person name="Mondo S.J."/>
            <person name="Barry K."/>
            <person name="Sandor L."/>
            <person name="Lee J."/>
            <person name="Lipzen A."/>
            <person name="Pangilinan J."/>
            <person name="LaButti K."/>
            <person name="Hainaut M."/>
            <person name="Henrissat B."/>
            <person name="Grigoriev I.V."/>
            <person name="Spatafora J.W."/>
            <person name="Aime M.C."/>
        </authorList>
    </citation>
    <scope>NUCLEOTIDE SEQUENCE [LARGE SCALE GENOMIC DNA]</scope>
    <source>
        <strain evidence="1 2">SA 807</strain>
    </source>
</reference>
<proteinExistence type="predicted"/>
<name>A0ACD0P624_9BASI</name>
<evidence type="ECO:0000313" key="1">
    <source>
        <dbReference type="EMBL" id="PWN53511.1"/>
    </source>
</evidence>
<keyword evidence="2" id="KW-1185">Reference proteome</keyword>
<sequence length="442" mass="46677">MRGSLTPRALVTPERLVLLSAMVLSARSAPTSDQDAQQLARRAIMKSDGDEYVPLGNTKVPLTPLLLIFSAFAVAILGLLYALLNVLCSGSRFSRNSRQVMEERARAKTELRLKGGGPRSGNSPLGSPGPGAVRTHPNRHSRQLNKPIRGLGKNTPPSSSEEKVAPMRSYRGTSVSLSDAVRGGHASSGSMLVLPTLHATESFSGSFSAAGSSKDGAAQNERSQPPYRYASERYLAGTAAGQGGQNLNRTSSVGRGTDLSRNRSLQGRGIPVNPSAVDRTYSGAVDPYAHPLDSSHDLRRHFTDPQGALSASRRNSTLSMLDSSSENGQSESNFGSRIPSMASSGQHYQSPLQPLGSPNFNNSSFSNLPSGRESRGSGAIPGYLQQQQQQQTRSAARSYERDDSDAITSNSGLLGGAGVVPSAMNPSARRALASSRPGYASP</sequence>